<dbReference type="SMART" id="SM00320">
    <property type="entry name" value="WD40"/>
    <property type="match status" value="5"/>
</dbReference>
<evidence type="ECO:0000256" key="1">
    <source>
        <dbReference type="ARBA" id="ARBA00004123"/>
    </source>
</evidence>
<keyword evidence="5" id="KW-0227">DNA damage</keyword>
<keyword evidence="6" id="KW-0156">Chromatin regulator</keyword>
<feature type="repeat" description="WD" evidence="9">
    <location>
        <begin position="25"/>
        <end position="59"/>
    </location>
</feature>
<dbReference type="PANTHER" id="PTHR15271">
    <property type="entry name" value="CHROMATIN ASSEMBLY FACTOR 1 SUBUNIT B"/>
    <property type="match status" value="1"/>
</dbReference>
<dbReference type="Pfam" id="PF00400">
    <property type="entry name" value="WD40"/>
    <property type="match status" value="1"/>
</dbReference>
<comment type="subcellular location">
    <subcellularLocation>
        <location evidence="1">Nucleus</location>
    </subcellularLocation>
</comment>
<reference evidence="11 12" key="1">
    <citation type="journal article" date="2018" name="BMC Genomics">
        <title>The genome of Naegleria lovaniensis, the basis for a comparative approach to unravel pathogenicity factors of the human pathogenic amoeba N. fowleri.</title>
        <authorList>
            <person name="Liechti N."/>
            <person name="Schurch N."/>
            <person name="Bruggmann R."/>
            <person name="Wittwer M."/>
        </authorList>
    </citation>
    <scope>NUCLEOTIDE SEQUENCE [LARGE SCALE GENOMIC DNA]</scope>
    <source>
        <strain evidence="11 12">ATCC 30569</strain>
    </source>
</reference>
<dbReference type="GO" id="GO:0006335">
    <property type="term" value="P:DNA replication-dependent chromatin assembly"/>
    <property type="evidence" value="ECO:0007669"/>
    <property type="project" value="InterPro"/>
</dbReference>
<keyword evidence="8" id="KW-0539">Nucleus</keyword>
<keyword evidence="3 9" id="KW-0853">WD repeat</keyword>
<dbReference type="Gene3D" id="2.130.10.10">
    <property type="entry name" value="YVTN repeat-like/Quinoprotein amine dehydrogenase"/>
    <property type="match status" value="2"/>
</dbReference>
<dbReference type="RefSeq" id="XP_044551601.1">
    <property type="nucleotide sequence ID" value="XM_044687750.1"/>
</dbReference>
<evidence type="ECO:0000259" key="10">
    <source>
        <dbReference type="Pfam" id="PF24105"/>
    </source>
</evidence>
<protein>
    <recommendedName>
        <fullName evidence="10">CAF1B/HIR1 beta-propeller domain-containing protein</fullName>
    </recommendedName>
</protein>
<dbReference type="GO" id="GO:0006334">
    <property type="term" value="P:nucleosome assembly"/>
    <property type="evidence" value="ECO:0007669"/>
    <property type="project" value="TreeGrafter"/>
</dbReference>
<evidence type="ECO:0000256" key="2">
    <source>
        <dbReference type="ARBA" id="ARBA00007306"/>
    </source>
</evidence>
<dbReference type="PANTHER" id="PTHR15271:SF4">
    <property type="entry name" value="CHROMATIN ASSEMBLY FACTOR 1 SUBUNIT B"/>
    <property type="match status" value="1"/>
</dbReference>
<evidence type="ECO:0000256" key="8">
    <source>
        <dbReference type="ARBA" id="ARBA00023242"/>
    </source>
</evidence>
<accession>A0AA88KN46</accession>
<dbReference type="InterPro" id="IPR055410">
    <property type="entry name" value="Beta-prop_CAF1B_HIR1"/>
</dbReference>
<dbReference type="InterPro" id="IPR045145">
    <property type="entry name" value="PTHR15271"/>
</dbReference>
<dbReference type="GO" id="GO:0005634">
    <property type="term" value="C:nucleus"/>
    <property type="evidence" value="ECO:0007669"/>
    <property type="project" value="UniProtKB-SubCell"/>
</dbReference>
<dbReference type="PROSITE" id="PS50082">
    <property type="entry name" value="WD_REPEATS_2"/>
    <property type="match status" value="1"/>
</dbReference>
<evidence type="ECO:0000313" key="11">
    <source>
        <dbReference type="EMBL" id="KAG2387609.1"/>
    </source>
</evidence>
<comment type="similarity">
    <text evidence="2">Belongs to the WD repeat HIR1 family.</text>
</comment>
<dbReference type="AlphaFoldDB" id="A0AA88KN46"/>
<gene>
    <name evidence="11" type="ORF">C9374_001203</name>
</gene>
<dbReference type="GO" id="GO:0033186">
    <property type="term" value="C:CAF-1 complex"/>
    <property type="evidence" value="ECO:0007669"/>
    <property type="project" value="TreeGrafter"/>
</dbReference>
<feature type="domain" description="CAF1B/HIR1 beta-propeller" evidence="10">
    <location>
        <begin position="304"/>
        <end position="474"/>
    </location>
</feature>
<dbReference type="SUPFAM" id="SSF50978">
    <property type="entry name" value="WD40 repeat-like"/>
    <property type="match status" value="1"/>
</dbReference>
<keyword evidence="12" id="KW-1185">Reference proteome</keyword>
<evidence type="ECO:0000256" key="7">
    <source>
        <dbReference type="ARBA" id="ARBA00023204"/>
    </source>
</evidence>
<comment type="caution">
    <text evidence="11">The sequence shown here is derived from an EMBL/GenBank/DDBJ whole genome shotgun (WGS) entry which is preliminary data.</text>
</comment>
<organism evidence="11 12">
    <name type="scientific">Naegleria lovaniensis</name>
    <name type="common">Amoeba</name>
    <dbReference type="NCBI Taxonomy" id="51637"/>
    <lineage>
        <taxon>Eukaryota</taxon>
        <taxon>Discoba</taxon>
        <taxon>Heterolobosea</taxon>
        <taxon>Tetramitia</taxon>
        <taxon>Eutetramitia</taxon>
        <taxon>Vahlkampfiidae</taxon>
        <taxon>Naegleria</taxon>
    </lineage>
</organism>
<evidence type="ECO:0000256" key="6">
    <source>
        <dbReference type="ARBA" id="ARBA00022853"/>
    </source>
</evidence>
<dbReference type="InterPro" id="IPR036322">
    <property type="entry name" value="WD40_repeat_dom_sf"/>
</dbReference>
<sequence>MSKATSITAEKTKVHFFRDEYMEGLYRRPEPLLTVDFNPKTNRLVTAGIQTDIKIWELSYSEEDVFFKLIATMNPIYDSAKVVNIARWSPCGNYIATGCGRGAVIIWKKKGLLATTSSEMDSKKSNLGTTMAASGHPTSSMLMAHNSSSSDDTDLSFLESEVKPTEEWIIARKFGSEEGEDVWDLNWSPPLIDHKTGKPTYLLATTSMDRRLRVYQPLESFEMLFEHISEIHSSFGGVTWDPLGYYLAIQLSTAKKVLLFGLNQERFSILGPQQQRSAAGNLGVACTTNEQVMMSPKKKKKNHSTTAALFEKVGTIKKSAKDNKELFQGDNHTIQYRSTVLNSVRRLSFSPDGSFLFTTAGLSNTLHMFYRNVWKKPAKCITGLTSTCPVVRFSPILYKSTSEKSVLPYRMMACASSKDEIIIFDTEGNNVLFRAQRLFTQPITDCSWSSDGTVLFISSQEGLMAIMRFDKAELGEPYLGLLGTTNLLSETKESTQPATDMTPLEQHIARIRERSLQKMMRSQCFGAQEKNTNPNYKLVQ</sequence>
<keyword evidence="4" id="KW-0677">Repeat</keyword>
<dbReference type="InterPro" id="IPR001680">
    <property type="entry name" value="WD40_rpt"/>
</dbReference>
<proteinExistence type="inferred from homology"/>
<dbReference type="InterPro" id="IPR015943">
    <property type="entry name" value="WD40/YVTN_repeat-like_dom_sf"/>
</dbReference>
<evidence type="ECO:0000256" key="3">
    <source>
        <dbReference type="ARBA" id="ARBA00022574"/>
    </source>
</evidence>
<dbReference type="Pfam" id="PF24105">
    <property type="entry name" value="Beta-prop_CAF1B_HIR1"/>
    <property type="match status" value="1"/>
</dbReference>
<name>A0AA88KN46_NAELO</name>
<dbReference type="EMBL" id="PYSW02000012">
    <property type="protein sequence ID" value="KAG2387609.1"/>
    <property type="molecule type" value="Genomic_DNA"/>
</dbReference>
<evidence type="ECO:0000256" key="5">
    <source>
        <dbReference type="ARBA" id="ARBA00022763"/>
    </source>
</evidence>
<dbReference type="GO" id="GO:0006281">
    <property type="term" value="P:DNA repair"/>
    <property type="evidence" value="ECO:0007669"/>
    <property type="project" value="UniProtKB-KW"/>
</dbReference>
<evidence type="ECO:0000256" key="9">
    <source>
        <dbReference type="PROSITE-ProRule" id="PRU00221"/>
    </source>
</evidence>
<dbReference type="Proteomes" id="UP000816034">
    <property type="component" value="Unassembled WGS sequence"/>
</dbReference>
<evidence type="ECO:0000313" key="12">
    <source>
        <dbReference type="Proteomes" id="UP000816034"/>
    </source>
</evidence>
<dbReference type="GeneID" id="68093659"/>
<keyword evidence="7" id="KW-0234">DNA repair</keyword>
<evidence type="ECO:0000256" key="4">
    <source>
        <dbReference type="ARBA" id="ARBA00022737"/>
    </source>
</evidence>